<dbReference type="AlphaFoldDB" id="A0AAE9DKT8"/>
<reference evidence="2 4" key="2">
    <citation type="submission" date="2022-05" db="EMBL/GenBank/DDBJ databases">
        <title>Chromosome-level reference genomes for two strains of Caenorhabditis briggsae: an improved platform for comparative genomics.</title>
        <authorList>
            <person name="Stevens L."/>
            <person name="Andersen E.C."/>
        </authorList>
    </citation>
    <scope>NUCLEOTIDE SEQUENCE [LARGE SCALE GENOMIC DNA]</scope>
    <source>
        <strain evidence="2">QX1410_ONT</strain>
        <tissue evidence="2">Whole-organism</tissue>
    </source>
</reference>
<keyword evidence="5" id="KW-1185">Reference proteome</keyword>
<proteinExistence type="predicted"/>
<keyword evidence="1" id="KW-0732">Signal</keyword>
<reference evidence="3 5" key="1">
    <citation type="submission" date="2022-04" db="EMBL/GenBank/DDBJ databases">
        <title>Chromosome-level reference genomes for two strains of Caenorhabditis briggsae: an improved platform for comparative genomics.</title>
        <authorList>
            <person name="Stevens L."/>
            <person name="Andersen E."/>
        </authorList>
    </citation>
    <scope>NUCLEOTIDE SEQUENCE [LARGE SCALE GENOMIC DNA]</scope>
    <source>
        <strain evidence="3">VX34</strain>
        <tissue evidence="3">Whole-organism</tissue>
    </source>
</reference>
<accession>A0AAE9DKT8</accession>
<dbReference type="EMBL" id="CP092621">
    <property type="protein sequence ID" value="UMM18929.1"/>
    <property type="molecule type" value="Genomic_DNA"/>
</dbReference>
<evidence type="ECO:0000256" key="1">
    <source>
        <dbReference type="SAM" id="SignalP"/>
    </source>
</evidence>
<dbReference type="EMBL" id="CP090892">
    <property type="protein sequence ID" value="ULU07012.1"/>
    <property type="molecule type" value="Genomic_DNA"/>
</dbReference>
<dbReference type="Proteomes" id="UP000827892">
    <property type="component" value="Chromosome II"/>
</dbReference>
<evidence type="ECO:0000313" key="3">
    <source>
        <dbReference type="EMBL" id="UMM18929.1"/>
    </source>
</evidence>
<dbReference type="Proteomes" id="UP000829354">
    <property type="component" value="Chromosome II"/>
</dbReference>
<gene>
    <name evidence="2" type="ORF">L3Y34_018653</name>
    <name evidence="3" type="ORF">L5515_014772</name>
</gene>
<protein>
    <submittedName>
        <fullName evidence="2">Uncharacterized protein</fullName>
    </submittedName>
</protein>
<organism evidence="2 4">
    <name type="scientific">Caenorhabditis briggsae</name>
    <dbReference type="NCBI Taxonomy" id="6238"/>
    <lineage>
        <taxon>Eukaryota</taxon>
        <taxon>Metazoa</taxon>
        <taxon>Ecdysozoa</taxon>
        <taxon>Nematoda</taxon>
        <taxon>Chromadorea</taxon>
        <taxon>Rhabditida</taxon>
        <taxon>Rhabditina</taxon>
        <taxon>Rhabditomorpha</taxon>
        <taxon>Rhabditoidea</taxon>
        <taxon>Rhabditidae</taxon>
        <taxon>Peloderinae</taxon>
        <taxon>Caenorhabditis</taxon>
    </lineage>
</organism>
<evidence type="ECO:0000313" key="5">
    <source>
        <dbReference type="Proteomes" id="UP000829354"/>
    </source>
</evidence>
<feature type="chain" id="PRO_5044706923" evidence="1">
    <location>
        <begin position="20"/>
        <end position="76"/>
    </location>
</feature>
<dbReference type="OMA" id="NQQELVM"/>
<sequence length="76" mass="8663">MRSCIAVLFLLLVASTARPLEEFDLLFEEQPKLIYKRASNGNQQELVMARLQQLLGPEAFTEFDSHGRLSNLQRLG</sequence>
<name>A0AAE9DKT8_CAEBR</name>
<feature type="signal peptide" evidence="1">
    <location>
        <begin position="1"/>
        <end position="19"/>
    </location>
</feature>
<dbReference type="KEGG" id="cbr:CBG_02373"/>
<evidence type="ECO:0000313" key="4">
    <source>
        <dbReference type="Proteomes" id="UP000827892"/>
    </source>
</evidence>
<evidence type="ECO:0000313" key="2">
    <source>
        <dbReference type="EMBL" id="ULU07012.1"/>
    </source>
</evidence>